<sequence length="211" mass="23158">MARGQIGSRQRAAEQVDEPGPAAGPARPREAGAVHDGQGAYVCVPGKSHSVTANLQRVFALLKAHNPQACTVCNRDKGTRQGLPTSKRHGGHGGRVAEDPESDEEELEKSLYHIVQLLEDEFRHLKMVTKSRPSTTSAPYSNATATLDNPDPIRGRGATKTAARCSRPPTHSTRARPISDRRRNRRRLHHEPGMIHHGGRGRRGRLTALRY</sequence>
<reference evidence="2 3" key="1">
    <citation type="journal article" date="2018" name="New Phytol.">
        <title>Phylogenomics of Endogonaceae and evolution of mycorrhizas within Mucoromycota.</title>
        <authorList>
            <person name="Chang Y."/>
            <person name="Desiro A."/>
            <person name="Na H."/>
            <person name="Sandor L."/>
            <person name="Lipzen A."/>
            <person name="Clum A."/>
            <person name="Barry K."/>
            <person name="Grigoriev I.V."/>
            <person name="Martin F.M."/>
            <person name="Stajich J.E."/>
            <person name="Smith M.E."/>
            <person name="Bonito G."/>
            <person name="Spatafora J.W."/>
        </authorList>
    </citation>
    <scope>NUCLEOTIDE SEQUENCE [LARGE SCALE GENOMIC DNA]</scope>
    <source>
        <strain evidence="2 3">AD002</strain>
    </source>
</reference>
<feature type="region of interest" description="Disordered" evidence="1">
    <location>
        <begin position="75"/>
        <end position="106"/>
    </location>
</feature>
<evidence type="ECO:0000256" key="1">
    <source>
        <dbReference type="SAM" id="MobiDB-lite"/>
    </source>
</evidence>
<proteinExistence type="predicted"/>
<evidence type="ECO:0000313" key="2">
    <source>
        <dbReference type="EMBL" id="RUS29435.1"/>
    </source>
</evidence>
<dbReference type="EMBL" id="RBNJ01005161">
    <property type="protein sequence ID" value="RUS29435.1"/>
    <property type="molecule type" value="Genomic_DNA"/>
</dbReference>
<protein>
    <submittedName>
        <fullName evidence="2">Uncharacterized protein</fullName>
    </submittedName>
</protein>
<accession>A0A433QI11</accession>
<keyword evidence="3" id="KW-1185">Reference proteome</keyword>
<feature type="region of interest" description="Disordered" evidence="1">
    <location>
        <begin position="132"/>
        <end position="211"/>
    </location>
</feature>
<dbReference type="AlphaFoldDB" id="A0A433QI11"/>
<gene>
    <name evidence="2" type="ORF">BC938DRAFT_480671</name>
</gene>
<feature type="region of interest" description="Disordered" evidence="1">
    <location>
        <begin position="1"/>
        <end position="33"/>
    </location>
</feature>
<evidence type="ECO:0000313" key="3">
    <source>
        <dbReference type="Proteomes" id="UP000274822"/>
    </source>
</evidence>
<comment type="caution">
    <text evidence="2">The sequence shown here is derived from an EMBL/GenBank/DDBJ whole genome shotgun (WGS) entry which is preliminary data.</text>
</comment>
<feature type="compositionally biased region" description="Polar residues" evidence="1">
    <location>
        <begin position="132"/>
        <end position="147"/>
    </location>
</feature>
<dbReference type="Proteomes" id="UP000274822">
    <property type="component" value="Unassembled WGS sequence"/>
</dbReference>
<name>A0A433QI11_9FUNG</name>
<organism evidence="2 3">
    <name type="scientific">Jimgerdemannia flammicorona</name>
    <dbReference type="NCBI Taxonomy" id="994334"/>
    <lineage>
        <taxon>Eukaryota</taxon>
        <taxon>Fungi</taxon>
        <taxon>Fungi incertae sedis</taxon>
        <taxon>Mucoromycota</taxon>
        <taxon>Mucoromycotina</taxon>
        <taxon>Endogonomycetes</taxon>
        <taxon>Endogonales</taxon>
        <taxon>Endogonaceae</taxon>
        <taxon>Jimgerdemannia</taxon>
    </lineage>
</organism>